<dbReference type="Proteomes" id="UP000757103">
    <property type="component" value="Unassembled WGS sequence"/>
</dbReference>
<reference evidence="2" key="1">
    <citation type="journal article" date="2021" name="PeerJ">
        <title>Extensive microbial diversity within the chicken gut microbiome revealed by metagenomics and culture.</title>
        <authorList>
            <person name="Gilroy R."/>
            <person name="Ravi A."/>
            <person name="Getino M."/>
            <person name="Pursley I."/>
            <person name="Horton D.L."/>
            <person name="Alikhan N.F."/>
            <person name="Baker D."/>
            <person name="Gharbi K."/>
            <person name="Hall N."/>
            <person name="Watson M."/>
            <person name="Adriaenssens E.M."/>
            <person name="Foster-Nyarko E."/>
            <person name="Jarju S."/>
            <person name="Secka A."/>
            <person name="Antonio M."/>
            <person name="Oren A."/>
            <person name="Chaudhuri R.R."/>
            <person name="La Ragione R."/>
            <person name="Hildebrand F."/>
            <person name="Pallen M.J."/>
        </authorList>
    </citation>
    <scope>NUCLEOTIDE SEQUENCE</scope>
    <source>
        <strain evidence="2">CHK121-7720</strain>
    </source>
</reference>
<protein>
    <submittedName>
        <fullName evidence="2">ATP-binding protein</fullName>
    </submittedName>
</protein>
<dbReference type="Pfam" id="PF04326">
    <property type="entry name" value="SLFN_AlbA_2"/>
    <property type="match status" value="1"/>
</dbReference>
<dbReference type="PANTHER" id="PTHR30595">
    <property type="entry name" value="GLPR-RELATED TRANSCRIPTIONAL REPRESSOR"/>
    <property type="match status" value="1"/>
</dbReference>
<gene>
    <name evidence="2" type="ORF">K8U91_04680</name>
</gene>
<evidence type="ECO:0000259" key="1">
    <source>
        <dbReference type="Pfam" id="PF04326"/>
    </source>
</evidence>
<keyword evidence="2" id="KW-0547">Nucleotide-binding</keyword>
<evidence type="ECO:0000313" key="3">
    <source>
        <dbReference type="Proteomes" id="UP000757103"/>
    </source>
</evidence>
<dbReference type="RefSeq" id="WP_273305798.1">
    <property type="nucleotide sequence ID" value="NZ_DYUD01000015.1"/>
</dbReference>
<evidence type="ECO:0000313" key="2">
    <source>
        <dbReference type="EMBL" id="HJG88758.1"/>
    </source>
</evidence>
<dbReference type="AlphaFoldDB" id="A0A921MQ62"/>
<dbReference type="PANTHER" id="PTHR30595:SF6">
    <property type="entry name" value="SCHLAFEN ALBA-2 DOMAIN-CONTAINING PROTEIN"/>
    <property type="match status" value="1"/>
</dbReference>
<keyword evidence="2" id="KW-0067">ATP-binding</keyword>
<organism evidence="2 3">
    <name type="scientific">Barnesiella viscericola</name>
    <dbReference type="NCBI Taxonomy" id="397865"/>
    <lineage>
        <taxon>Bacteria</taxon>
        <taxon>Pseudomonadati</taxon>
        <taxon>Bacteroidota</taxon>
        <taxon>Bacteroidia</taxon>
        <taxon>Bacteroidales</taxon>
        <taxon>Barnesiellaceae</taxon>
        <taxon>Barnesiella</taxon>
    </lineage>
</organism>
<comment type="caution">
    <text evidence="2">The sequence shown here is derived from an EMBL/GenBank/DDBJ whole genome shotgun (WGS) entry which is preliminary data.</text>
</comment>
<reference evidence="2" key="2">
    <citation type="submission" date="2021-09" db="EMBL/GenBank/DDBJ databases">
        <authorList>
            <person name="Gilroy R."/>
        </authorList>
    </citation>
    <scope>NUCLEOTIDE SEQUENCE</scope>
    <source>
        <strain evidence="2">CHK121-7720</strain>
    </source>
</reference>
<dbReference type="EMBL" id="DYUD01000015">
    <property type="protein sequence ID" value="HJG88758.1"/>
    <property type="molecule type" value="Genomic_DNA"/>
</dbReference>
<sequence length="218" mass="24905">MKPLSEKLYLQQLIEEGEHQQQDFKFEISDARKIARSLSAFANTDGGRLLIGVKDNGRIAGVRSEEEVYMIEAAAQLYCLPQVAIEMHTYTVDGKTVLIAEIPKFAEKPVQAQVAPGKYMAYVRIADENILATAVHLAVWRQKSSPKGSLVKYTEREQLLLDYLAEHGEITVSKYSRLARLSYRSAVDHIARFVRFGLLDICFEHHKFFYRLHQEEGE</sequence>
<dbReference type="Gene3D" id="3.30.950.30">
    <property type="entry name" value="Schlafen, AAA domain"/>
    <property type="match status" value="1"/>
</dbReference>
<proteinExistence type="predicted"/>
<feature type="domain" description="Schlafen AlbA-2" evidence="1">
    <location>
        <begin position="18"/>
        <end position="130"/>
    </location>
</feature>
<dbReference type="InterPro" id="IPR007421">
    <property type="entry name" value="Schlafen_AlbA_2_dom"/>
</dbReference>
<dbReference type="InterPro" id="IPR038461">
    <property type="entry name" value="Schlafen_AlbA_2_dom_sf"/>
</dbReference>
<name>A0A921MQ62_9BACT</name>
<accession>A0A921MQ62</accession>
<dbReference type="GO" id="GO:0005524">
    <property type="term" value="F:ATP binding"/>
    <property type="evidence" value="ECO:0007669"/>
    <property type="project" value="UniProtKB-KW"/>
</dbReference>